<protein>
    <submittedName>
        <fullName evidence="2">Metallophosphoesterase</fullName>
    </submittedName>
</protein>
<dbReference type="Proteomes" id="UP001316189">
    <property type="component" value="Chromosome"/>
</dbReference>
<name>A0ABY5KZH1_9CELL</name>
<dbReference type="InterPro" id="IPR029052">
    <property type="entry name" value="Metallo-depent_PP-like"/>
</dbReference>
<gene>
    <name evidence="2" type="ORF">NP064_14775</name>
</gene>
<organism evidence="2 3">
    <name type="scientific">Cellulomonas chengniuliangii</name>
    <dbReference type="NCBI Taxonomy" id="2968084"/>
    <lineage>
        <taxon>Bacteria</taxon>
        <taxon>Bacillati</taxon>
        <taxon>Actinomycetota</taxon>
        <taxon>Actinomycetes</taxon>
        <taxon>Micrococcales</taxon>
        <taxon>Cellulomonadaceae</taxon>
        <taxon>Cellulomonas</taxon>
    </lineage>
</organism>
<sequence length="317" mass="34011">MAPSARQAVGGLALAGAGALAWASLVEVRWYALREVTVPVLPAGQEPLRILHLSDLHLTPGQRRKVDWVRDLASLDVDMVVDTGDNWAHLEAMPALLEALEPHLAKPGAFVMGSNDYVAPSAKNPARYLLPDARLPRLPTAAELPWRELAARFRAAGWKDLTNRRDTLDVAGRRISLVGVDDPHLDLDRFPARDDQTDPVGLRAEVDADLHLGVAHAPYRRVLDEMQDDGADLIIAGHTHGGQLAVPFFGALVTNCDLDRGRAKGLHGWPGARPDSPGGAGSTWMHVSGGLGTSPYAPLRFACRPEATVLTLAPVAG</sequence>
<dbReference type="PANTHER" id="PTHR31302">
    <property type="entry name" value="TRANSMEMBRANE PROTEIN WITH METALLOPHOSPHOESTERASE DOMAIN-RELATED"/>
    <property type="match status" value="1"/>
</dbReference>
<accession>A0ABY5KZH1</accession>
<evidence type="ECO:0000313" key="2">
    <source>
        <dbReference type="EMBL" id="UUI75024.1"/>
    </source>
</evidence>
<feature type="domain" description="Calcineurin-like phosphoesterase" evidence="1">
    <location>
        <begin position="48"/>
        <end position="241"/>
    </location>
</feature>
<dbReference type="Pfam" id="PF00149">
    <property type="entry name" value="Metallophos"/>
    <property type="match status" value="1"/>
</dbReference>
<dbReference type="Gene3D" id="3.60.21.10">
    <property type="match status" value="1"/>
</dbReference>
<reference evidence="2 3" key="1">
    <citation type="submission" date="2022-07" db="EMBL/GenBank/DDBJ databases">
        <title>Novel species in genus cellulomonas.</title>
        <authorList>
            <person name="Ye L."/>
        </authorList>
    </citation>
    <scope>NUCLEOTIDE SEQUENCE [LARGE SCALE GENOMIC DNA]</scope>
    <source>
        <strain evidence="3">zg-Y338</strain>
    </source>
</reference>
<dbReference type="InterPro" id="IPR004843">
    <property type="entry name" value="Calcineurin-like_PHP"/>
</dbReference>
<proteinExistence type="predicted"/>
<dbReference type="RefSeq" id="WP_227570093.1">
    <property type="nucleotide sequence ID" value="NZ_CP101988.1"/>
</dbReference>
<dbReference type="EMBL" id="CP101988">
    <property type="protein sequence ID" value="UUI75024.1"/>
    <property type="molecule type" value="Genomic_DNA"/>
</dbReference>
<dbReference type="SUPFAM" id="SSF56300">
    <property type="entry name" value="Metallo-dependent phosphatases"/>
    <property type="match status" value="1"/>
</dbReference>
<evidence type="ECO:0000313" key="3">
    <source>
        <dbReference type="Proteomes" id="UP001316189"/>
    </source>
</evidence>
<evidence type="ECO:0000259" key="1">
    <source>
        <dbReference type="Pfam" id="PF00149"/>
    </source>
</evidence>
<dbReference type="PANTHER" id="PTHR31302:SF20">
    <property type="entry name" value="CONSERVED PROTEIN"/>
    <property type="match status" value="1"/>
</dbReference>
<keyword evidence="3" id="KW-1185">Reference proteome</keyword>
<dbReference type="InterPro" id="IPR051158">
    <property type="entry name" value="Metallophosphoesterase_sf"/>
</dbReference>